<dbReference type="Pfam" id="PF00069">
    <property type="entry name" value="Pkinase"/>
    <property type="match status" value="1"/>
</dbReference>
<evidence type="ECO:0000313" key="4">
    <source>
        <dbReference type="Proteomes" id="UP000054558"/>
    </source>
</evidence>
<dbReference type="OrthoDB" id="10020333at2759"/>
<dbReference type="Gene3D" id="1.10.510.10">
    <property type="entry name" value="Transferase(Phosphotransferase) domain 1"/>
    <property type="match status" value="1"/>
</dbReference>
<name>A0A1Y1I1Z8_KLENI</name>
<gene>
    <name evidence="3" type="ORF">KFL_001710130</name>
</gene>
<dbReference type="GO" id="GO:0005524">
    <property type="term" value="F:ATP binding"/>
    <property type="evidence" value="ECO:0007669"/>
    <property type="project" value="InterPro"/>
</dbReference>
<dbReference type="InterPro" id="IPR008271">
    <property type="entry name" value="Ser/Thr_kinase_AS"/>
</dbReference>
<protein>
    <submittedName>
        <fullName evidence="3">Protein kinase-like domain containing protein</fullName>
    </submittedName>
</protein>
<dbReference type="PANTHER" id="PTHR37171">
    <property type="entry name" value="SERINE/THREONINE-PROTEIN KINASE YRZF-RELATED"/>
    <property type="match status" value="1"/>
</dbReference>
<dbReference type="STRING" id="105231.A0A1Y1I1Z8"/>
<proteinExistence type="predicted"/>
<keyword evidence="3" id="KW-0808">Transferase</keyword>
<evidence type="ECO:0000256" key="1">
    <source>
        <dbReference type="SAM" id="MobiDB-lite"/>
    </source>
</evidence>
<feature type="domain" description="Protein kinase" evidence="2">
    <location>
        <begin position="394"/>
        <end position="587"/>
    </location>
</feature>
<organism evidence="3 4">
    <name type="scientific">Klebsormidium nitens</name>
    <name type="common">Green alga</name>
    <name type="synonym">Ulothrix nitens</name>
    <dbReference type="NCBI Taxonomy" id="105231"/>
    <lineage>
        <taxon>Eukaryota</taxon>
        <taxon>Viridiplantae</taxon>
        <taxon>Streptophyta</taxon>
        <taxon>Klebsormidiophyceae</taxon>
        <taxon>Klebsormidiales</taxon>
        <taxon>Klebsormidiaceae</taxon>
        <taxon>Klebsormidium</taxon>
    </lineage>
</organism>
<evidence type="ECO:0000313" key="3">
    <source>
        <dbReference type="EMBL" id="GAQ83982.1"/>
    </source>
</evidence>
<evidence type="ECO:0000259" key="2">
    <source>
        <dbReference type="PROSITE" id="PS50011"/>
    </source>
</evidence>
<dbReference type="SUPFAM" id="SSF56112">
    <property type="entry name" value="Protein kinase-like (PK-like)"/>
    <property type="match status" value="1"/>
</dbReference>
<dbReference type="EMBL" id="DF237120">
    <property type="protein sequence ID" value="GAQ83982.1"/>
    <property type="molecule type" value="Genomic_DNA"/>
</dbReference>
<dbReference type="InterPro" id="IPR052396">
    <property type="entry name" value="Meiotic_Drive_Suppr_Kinase"/>
</dbReference>
<reference evidence="3 4" key="1">
    <citation type="journal article" date="2014" name="Nat. Commun.">
        <title>Klebsormidium flaccidum genome reveals primary factors for plant terrestrial adaptation.</title>
        <authorList>
            <person name="Hori K."/>
            <person name="Maruyama F."/>
            <person name="Fujisawa T."/>
            <person name="Togashi T."/>
            <person name="Yamamoto N."/>
            <person name="Seo M."/>
            <person name="Sato S."/>
            <person name="Yamada T."/>
            <person name="Mori H."/>
            <person name="Tajima N."/>
            <person name="Moriyama T."/>
            <person name="Ikeuchi M."/>
            <person name="Watanabe M."/>
            <person name="Wada H."/>
            <person name="Kobayashi K."/>
            <person name="Saito M."/>
            <person name="Masuda T."/>
            <person name="Sasaki-Sekimoto Y."/>
            <person name="Mashiguchi K."/>
            <person name="Awai K."/>
            <person name="Shimojima M."/>
            <person name="Masuda S."/>
            <person name="Iwai M."/>
            <person name="Nobusawa T."/>
            <person name="Narise T."/>
            <person name="Kondo S."/>
            <person name="Saito H."/>
            <person name="Sato R."/>
            <person name="Murakawa M."/>
            <person name="Ihara Y."/>
            <person name="Oshima-Yamada Y."/>
            <person name="Ohtaka K."/>
            <person name="Satoh M."/>
            <person name="Sonobe K."/>
            <person name="Ishii M."/>
            <person name="Ohtani R."/>
            <person name="Kanamori-Sato M."/>
            <person name="Honoki R."/>
            <person name="Miyazaki D."/>
            <person name="Mochizuki H."/>
            <person name="Umetsu J."/>
            <person name="Higashi K."/>
            <person name="Shibata D."/>
            <person name="Kamiya Y."/>
            <person name="Sato N."/>
            <person name="Nakamura Y."/>
            <person name="Tabata S."/>
            <person name="Ida S."/>
            <person name="Kurokawa K."/>
            <person name="Ohta H."/>
        </authorList>
    </citation>
    <scope>NUCLEOTIDE SEQUENCE [LARGE SCALE GENOMIC DNA]</scope>
    <source>
        <strain evidence="3 4">NIES-2285</strain>
    </source>
</reference>
<dbReference type="Proteomes" id="UP000054558">
    <property type="component" value="Unassembled WGS sequence"/>
</dbReference>
<dbReference type="InterPro" id="IPR011009">
    <property type="entry name" value="Kinase-like_dom_sf"/>
</dbReference>
<dbReference type="PROSITE" id="PS50011">
    <property type="entry name" value="PROTEIN_KINASE_DOM"/>
    <property type="match status" value="1"/>
</dbReference>
<dbReference type="PROSITE" id="PS00108">
    <property type="entry name" value="PROTEIN_KINASE_ST"/>
    <property type="match status" value="1"/>
</dbReference>
<dbReference type="GO" id="GO:0004672">
    <property type="term" value="F:protein kinase activity"/>
    <property type="evidence" value="ECO:0007669"/>
    <property type="project" value="InterPro"/>
</dbReference>
<feature type="region of interest" description="Disordered" evidence="1">
    <location>
        <begin position="368"/>
        <end position="421"/>
    </location>
</feature>
<keyword evidence="3" id="KW-0418">Kinase</keyword>
<sequence>MVRFQVQYWGEAEPRIVDVAVQNGRLMLLTLLEATELAFAVEKQTGKIISTDTEGYVTMSDLTADPVGIEGRRRLRSMTIRQILERPSGCGYAISEGAYTSIGTTEVSRFPPRVVQMHMAPLVLEWFQSLQDSPPLGELTCAPYSGDSRISALPFLSETASNTAFFQMVLSPLNDIMVNLGLNHRWHQEPNQQRTSEVGVVGMGRPDFILHENHQNRRKGSTEGKMPCILHQGRSTVTEQDREVVNLERLQRAYRFDPNETPADLPELYNGTQRKTSVRSALGQEAGYMEADNHIIGFLTADSVLYALVLHPAYRGTLFISEPFLWMSTEVTQRMVMMFGTLVLLGQVSTDGLLAAAGAALATETAARQAPIPEGSTSAGPSSAPSNSRGPAFGTRSQAAGKGTGGHYSKGADLSNADPGPVERNTPLYQSFLAEVQLTRLICDGHAGRVYEGTLLERPVVVKSTDTAHSALGKRLLLNEAAVVTSLAPLWEKVVPALVASGFLGSSFFVNIFQKIDGRKLRKEDTPKALDALRKVHEHGILHGDVKPENFLVTKQGAVFVIDFGLSRPCTESVELRREEAELQDIW</sequence>
<feature type="compositionally biased region" description="Low complexity" evidence="1">
    <location>
        <begin position="375"/>
        <end position="392"/>
    </location>
</feature>
<dbReference type="PANTHER" id="PTHR37171:SF1">
    <property type="entry name" value="SERINE_THREONINE-PROTEIN KINASE YRZF-RELATED"/>
    <property type="match status" value="1"/>
</dbReference>
<accession>A0A1Y1I1Z8</accession>
<dbReference type="InterPro" id="IPR000719">
    <property type="entry name" value="Prot_kinase_dom"/>
</dbReference>
<keyword evidence="4" id="KW-1185">Reference proteome</keyword>
<dbReference type="AlphaFoldDB" id="A0A1Y1I1Z8"/>